<protein>
    <submittedName>
        <fullName evidence="1">Uncharacterized protein</fullName>
    </submittedName>
</protein>
<gene>
    <name evidence="1" type="ORF">P154DRAFT_578571</name>
</gene>
<dbReference type="Proteomes" id="UP000799779">
    <property type="component" value="Unassembled WGS sequence"/>
</dbReference>
<dbReference type="EMBL" id="ML977609">
    <property type="protein sequence ID" value="KAF1997837.1"/>
    <property type="molecule type" value="Genomic_DNA"/>
</dbReference>
<proteinExistence type="predicted"/>
<evidence type="ECO:0000313" key="2">
    <source>
        <dbReference type="Proteomes" id="UP000799779"/>
    </source>
</evidence>
<dbReference type="OrthoDB" id="5404599at2759"/>
<sequence length="133" mass="14735">MVVERKWGENHINKSLKQVASNTWIIGNLVLSRSQSPSKTTTWVEEVDGSSYTITNGPNHLPSASLDSPDIELVHEAGDASAVWSIGNSAICKVRYLERGVTPEAVTLNFVQQRKPRFRTPKVLYNPMASVLD</sequence>
<accession>A0A6A5W8X8</accession>
<organism evidence="1 2">
    <name type="scientific">Amniculicola lignicola CBS 123094</name>
    <dbReference type="NCBI Taxonomy" id="1392246"/>
    <lineage>
        <taxon>Eukaryota</taxon>
        <taxon>Fungi</taxon>
        <taxon>Dikarya</taxon>
        <taxon>Ascomycota</taxon>
        <taxon>Pezizomycotina</taxon>
        <taxon>Dothideomycetes</taxon>
        <taxon>Pleosporomycetidae</taxon>
        <taxon>Pleosporales</taxon>
        <taxon>Amniculicolaceae</taxon>
        <taxon>Amniculicola</taxon>
    </lineage>
</organism>
<evidence type="ECO:0000313" key="1">
    <source>
        <dbReference type="EMBL" id="KAF1997837.1"/>
    </source>
</evidence>
<keyword evidence="2" id="KW-1185">Reference proteome</keyword>
<reference evidence="1" key="1">
    <citation type="journal article" date="2020" name="Stud. Mycol.">
        <title>101 Dothideomycetes genomes: a test case for predicting lifestyles and emergence of pathogens.</title>
        <authorList>
            <person name="Haridas S."/>
            <person name="Albert R."/>
            <person name="Binder M."/>
            <person name="Bloem J."/>
            <person name="Labutti K."/>
            <person name="Salamov A."/>
            <person name="Andreopoulos B."/>
            <person name="Baker S."/>
            <person name="Barry K."/>
            <person name="Bills G."/>
            <person name="Bluhm B."/>
            <person name="Cannon C."/>
            <person name="Castanera R."/>
            <person name="Culley D."/>
            <person name="Daum C."/>
            <person name="Ezra D."/>
            <person name="Gonzalez J."/>
            <person name="Henrissat B."/>
            <person name="Kuo A."/>
            <person name="Liang C."/>
            <person name="Lipzen A."/>
            <person name="Lutzoni F."/>
            <person name="Magnuson J."/>
            <person name="Mondo S."/>
            <person name="Nolan M."/>
            <person name="Ohm R."/>
            <person name="Pangilinan J."/>
            <person name="Park H.-J."/>
            <person name="Ramirez L."/>
            <person name="Alfaro M."/>
            <person name="Sun H."/>
            <person name="Tritt A."/>
            <person name="Yoshinaga Y."/>
            <person name="Zwiers L.-H."/>
            <person name="Turgeon B."/>
            <person name="Goodwin S."/>
            <person name="Spatafora J."/>
            <person name="Crous P."/>
            <person name="Grigoriev I."/>
        </authorList>
    </citation>
    <scope>NUCLEOTIDE SEQUENCE</scope>
    <source>
        <strain evidence="1">CBS 123094</strain>
    </source>
</reference>
<dbReference type="AlphaFoldDB" id="A0A6A5W8X8"/>
<name>A0A6A5W8X8_9PLEO</name>